<evidence type="ECO:0000256" key="2">
    <source>
        <dbReference type="SAM" id="SignalP"/>
    </source>
</evidence>
<dbReference type="PANTHER" id="PTHR35869:SF1">
    <property type="entry name" value="OUTER-MEMBRANE LIPOPROTEIN CARRIER PROTEIN"/>
    <property type="match status" value="1"/>
</dbReference>
<dbReference type="RefSeq" id="WP_106290928.1">
    <property type="nucleotide sequence ID" value="NZ_PVTH01000001.1"/>
</dbReference>
<keyword evidence="1 2" id="KW-0732">Signal</keyword>
<dbReference type="OrthoDB" id="9810685at2"/>
<feature type="signal peptide" evidence="2">
    <location>
        <begin position="1"/>
        <end position="20"/>
    </location>
</feature>
<dbReference type="Gene3D" id="2.50.20.10">
    <property type="entry name" value="Lipoprotein localisation LolA/LolB/LppX"/>
    <property type="match status" value="1"/>
</dbReference>
<keyword evidence="4" id="KW-1185">Reference proteome</keyword>
<name>A0A2T0UC14_9SPHI</name>
<organism evidence="3 4">
    <name type="scientific">Arcticibacter pallidicorallinus</name>
    <dbReference type="NCBI Taxonomy" id="1259464"/>
    <lineage>
        <taxon>Bacteria</taxon>
        <taxon>Pseudomonadati</taxon>
        <taxon>Bacteroidota</taxon>
        <taxon>Sphingobacteriia</taxon>
        <taxon>Sphingobacteriales</taxon>
        <taxon>Sphingobacteriaceae</taxon>
        <taxon>Arcticibacter</taxon>
    </lineage>
</organism>
<proteinExistence type="predicted"/>
<dbReference type="Proteomes" id="UP000238034">
    <property type="component" value="Unassembled WGS sequence"/>
</dbReference>
<evidence type="ECO:0000313" key="3">
    <source>
        <dbReference type="EMBL" id="PRY55480.1"/>
    </source>
</evidence>
<dbReference type="AlphaFoldDB" id="A0A2T0UC14"/>
<reference evidence="3 4" key="1">
    <citation type="submission" date="2018-03" db="EMBL/GenBank/DDBJ databases">
        <title>Genomic Encyclopedia of Type Strains, Phase III (KMG-III): the genomes of soil and plant-associated and newly described type strains.</title>
        <authorList>
            <person name="Whitman W."/>
        </authorList>
    </citation>
    <scope>NUCLEOTIDE SEQUENCE [LARGE SCALE GENOMIC DNA]</scope>
    <source>
        <strain evidence="3 4">CGMCC 1.9313</strain>
    </source>
</reference>
<dbReference type="SUPFAM" id="SSF89392">
    <property type="entry name" value="Prokaryotic lipoproteins and lipoprotein localization factors"/>
    <property type="match status" value="1"/>
</dbReference>
<dbReference type="InterPro" id="IPR004564">
    <property type="entry name" value="OM_lipoprot_carrier_LolA-like"/>
</dbReference>
<dbReference type="PANTHER" id="PTHR35869">
    <property type="entry name" value="OUTER-MEMBRANE LIPOPROTEIN CARRIER PROTEIN"/>
    <property type="match status" value="1"/>
</dbReference>
<evidence type="ECO:0000256" key="1">
    <source>
        <dbReference type="ARBA" id="ARBA00022729"/>
    </source>
</evidence>
<feature type="chain" id="PRO_5015590979" evidence="2">
    <location>
        <begin position="21"/>
        <end position="215"/>
    </location>
</feature>
<dbReference type="Pfam" id="PF03548">
    <property type="entry name" value="LolA"/>
    <property type="match status" value="1"/>
</dbReference>
<gene>
    <name evidence="3" type="ORF">B0I27_101451</name>
</gene>
<comment type="caution">
    <text evidence="3">The sequence shown here is derived from an EMBL/GenBank/DDBJ whole genome shotgun (WGS) entry which is preliminary data.</text>
</comment>
<dbReference type="EMBL" id="PVTH01000001">
    <property type="protein sequence ID" value="PRY55480.1"/>
    <property type="molecule type" value="Genomic_DNA"/>
</dbReference>
<sequence length="215" mass="24096">MKRTFLTSFILFVFVSLSMAQTDPKAKSILAAVSKKYASMPVIKADFSYTIENPKSKTKHSESGTLYTRSKANKYKIITPTQDLMSDGKTQWTYLKQDNEVNVSDVDNSSNSINPAKIFSIHEKGYKYVALPDIRQSGKVFHVIDLTPTTEGNNFFKIRLTIDKASSQIAKTMVFDKNGNRYSYVIKSLTPAKVSDSIFAFQAASYPGVEVVDLR</sequence>
<evidence type="ECO:0000313" key="4">
    <source>
        <dbReference type="Proteomes" id="UP000238034"/>
    </source>
</evidence>
<accession>A0A2T0UC14</accession>
<protein>
    <submittedName>
        <fullName evidence="3">Chaperone LolA</fullName>
    </submittedName>
</protein>
<dbReference type="InterPro" id="IPR029046">
    <property type="entry name" value="LolA/LolB/LppX"/>
</dbReference>
<dbReference type="CDD" id="cd16325">
    <property type="entry name" value="LolA"/>
    <property type="match status" value="1"/>
</dbReference>